<evidence type="ECO:0000256" key="6">
    <source>
        <dbReference type="ARBA" id="ARBA00023235"/>
    </source>
</evidence>
<dbReference type="PANTHER" id="PTHR10091:SF0">
    <property type="entry name" value="GALACTOSE MUTAROTASE"/>
    <property type="match status" value="1"/>
</dbReference>
<reference evidence="10" key="1">
    <citation type="journal article" date="2019" name="Int. J. Syst. Evol. Microbiol.">
        <title>The Global Catalogue of Microorganisms (GCM) 10K type strain sequencing project: providing services to taxonomists for standard genome sequencing and annotation.</title>
        <authorList>
            <consortium name="The Broad Institute Genomics Platform"/>
            <consortium name="The Broad Institute Genome Sequencing Center for Infectious Disease"/>
            <person name="Wu L."/>
            <person name="Ma J."/>
        </authorList>
    </citation>
    <scope>NUCLEOTIDE SEQUENCE [LARGE SCALE GENOMIC DNA]</scope>
    <source>
        <strain evidence="10">KCTC 52416</strain>
    </source>
</reference>
<comment type="similarity">
    <text evidence="3 8">Belongs to the aldose epimerase family.</text>
</comment>
<dbReference type="InterPro" id="IPR015443">
    <property type="entry name" value="Aldose_1-epimerase"/>
</dbReference>
<comment type="cofactor">
    <cofactor evidence="1">
        <name>Ca(2+)</name>
        <dbReference type="ChEBI" id="CHEBI:29108"/>
    </cofactor>
</comment>
<evidence type="ECO:0000256" key="5">
    <source>
        <dbReference type="ARBA" id="ARBA00022837"/>
    </source>
</evidence>
<dbReference type="Gene3D" id="2.70.98.10">
    <property type="match status" value="1"/>
</dbReference>
<proteinExistence type="inferred from homology"/>
<dbReference type="InterPro" id="IPR008183">
    <property type="entry name" value="Aldose_1/G6P_1-epimerase"/>
</dbReference>
<dbReference type="EC" id="5.1.3.3" evidence="8"/>
<keyword evidence="5" id="KW-0106">Calcium</keyword>
<dbReference type="EMBL" id="JBHRTA010000008">
    <property type="protein sequence ID" value="MFC3196585.1"/>
    <property type="molecule type" value="Genomic_DNA"/>
</dbReference>
<comment type="caution">
    <text evidence="9">The sequence shown here is derived from an EMBL/GenBank/DDBJ whole genome shotgun (WGS) entry which is preliminary data.</text>
</comment>
<organism evidence="9 10">
    <name type="scientific">Parapedobacter deserti</name>
    <dbReference type="NCBI Taxonomy" id="1912957"/>
    <lineage>
        <taxon>Bacteria</taxon>
        <taxon>Pseudomonadati</taxon>
        <taxon>Bacteroidota</taxon>
        <taxon>Sphingobacteriia</taxon>
        <taxon>Sphingobacteriales</taxon>
        <taxon>Sphingobacteriaceae</taxon>
        <taxon>Parapedobacter</taxon>
    </lineage>
</organism>
<name>A0ABV7JIA3_9SPHI</name>
<dbReference type="GO" id="GO:0016853">
    <property type="term" value="F:isomerase activity"/>
    <property type="evidence" value="ECO:0007669"/>
    <property type="project" value="UniProtKB-KW"/>
</dbReference>
<dbReference type="PIRSF" id="PIRSF005096">
    <property type="entry name" value="GALM"/>
    <property type="match status" value="1"/>
</dbReference>
<protein>
    <recommendedName>
        <fullName evidence="8">Aldose 1-epimerase</fullName>
        <ecNumber evidence="8">5.1.3.3</ecNumber>
    </recommendedName>
</protein>
<dbReference type="Pfam" id="PF01263">
    <property type="entry name" value="Aldose_epim"/>
    <property type="match status" value="1"/>
</dbReference>
<accession>A0ABV7JIA3</accession>
<evidence type="ECO:0000313" key="9">
    <source>
        <dbReference type="EMBL" id="MFC3196585.1"/>
    </source>
</evidence>
<dbReference type="NCBIfam" id="NF008277">
    <property type="entry name" value="PRK11055.1"/>
    <property type="match status" value="1"/>
</dbReference>
<dbReference type="PANTHER" id="PTHR10091">
    <property type="entry name" value="ALDOSE-1-EPIMERASE"/>
    <property type="match status" value="1"/>
</dbReference>
<evidence type="ECO:0000256" key="3">
    <source>
        <dbReference type="ARBA" id="ARBA00006206"/>
    </source>
</evidence>
<dbReference type="SUPFAM" id="SSF74650">
    <property type="entry name" value="Galactose mutarotase-like"/>
    <property type="match status" value="1"/>
</dbReference>
<dbReference type="InterPro" id="IPR014718">
    <property type="entry name" value="GH-type_carb-bd"/>
</dbReference>
<comment type="subunit">
    <text evidence="4">Monomer.</text>
</comment>
<dbReference type="InterPro" id="IPR011013">
    <property type="entry name" value="Gal_mutarotase_sf_dom"/>
</dbReference>
<dbReference type="PROSITE" id="PS51257">
    <property type="entry name" value="PROKAR_LIPOPROTEIN"/>
    <property type="match status" value="1"/>
</dbReference>
<evidence type="ECO:0000256" key="2">
    <source>
        <dbReference type="ARBA" id="ARBA00005028"/>
    </source>
</evidence>
<dbReference type="Proteomes" id="UP001595526">
    <property type="component" value="Unassembled WGS sequence"/>
</dbReference>
<comment type="pathway">
    <text evidence="2 8">Carbohydrate metabolism; hexose metabolism.</text>
</comment>
<dbReference type="CDD" id="cd09019">
    <property type="entry name" value="galactose_mutarotase_like"/>
    <property type="match status" value="1"/>
</dbReference>
<sequence>MKVQTDSFIFGLLCIAILSGCGQGNAEHTTKSGLNIRDFQTVINGDSTGLYVLTNANGMEVCITNYGGRIVSWMVPDAEGDFRDVVLGFDHIDEYTSKPSSFGATVGRYANRINKGRFVLGGDTVQLAVNSGDHTIHGGSEGWQYQVFEANQPTDSTLVLSYLSPAGEGGFPGEVSVSVSFAVNRSNELVIHYKAQTTERTVINMTNHSFFNLSGDHNNLVLEDVLYVNADRYAPIDSTLITTGELLPVERSPFDFREPITIGDGLARDSLHAQLKIAEGIDHNFVLDTDRSASVLAARLYSPQSGIALEIYTSEPGIQVYTGNMLDGTRVGKKGIAYQKQSAVCLEPQHFPDSPNKAQWPSTVLEPGIPFSSTSVYRFTLGDRQHGPGQM</sequence>
<evidence type="ECO:0000256" key="7">
    <source>
        <dbReference type="ARBA" id="ARBA00023277"/>
    </source>
</evidence>
<evidence type="ECO:0000256" key="4">
    <source>
        <dbReference type="ARBA" id="ARBA00011245"/>
    </source>
</evidence>
<dbReference type="RefSeq" id="WP_379019439.1">
    <property type="nucleotide sequence ID" value="NZ_JBHRTA010000008.1"/>
</dbReference>
<dbReference type="InterPro" id="IPR047215">
    <property type="entry name" value="Galactose_mutarotase-like"/>
</dbReference>
<keyword evidence="10" id="KW-1185">Reference proteome</keyword>
<keyword evidence="6 8" id="KW-0413">Isomerase</keyword>
<keyword evidence="7 8" id="KW-0119">Carbohydrate metabolism</keyword>
<evidence type="ECO:0000313" key="10">
    <source>
        <dbReference type="Proteomes" id="UP001595526"/>
    </source>
</evidence>
<evidence type="ECO:0000256" key="1">
    <source>
        <dbReference type="ARBA" id="ARBA00001913"/>
    </source>
</evidence>
<gene>
    <name evidence="9" type="ORF">ACFOET_03065</name>
</gene>
<comment type="catalytic activity">
    <reaction evidence="8">
        <text>alpha-D-glucose = beta-D-glucose</text>
        <dbReference type="Rhea" id="RHEA:10264"/>
        <dbReference type="ChEBI" id="CHEBI:15903"/>
        <dbReference type="ChEBI" id="CHEBI:17925"/>
        <dbReference type="EC" id="5.1.3.3"/>
    </reaction>
</comment>
<evidence type="ECO:0000256" key="8">
    <source>
        <dbReference type="PIRNR" id="PIRNR005096"/>
    </source>
</evidence>